<dbReference type="GO" id="GO:0051287">
    <property type="term" value="F:NAD binding"/>
    <property type="evidence" value="ECO:0007669"/>
    <property type="project" value="InterPro"/>
</dbReference>
<dbReference type="PATRIC" id="fig|1429438.4.peg.4612"/>
<dbReference type="InterPro" id="IPR029014">
    <property type="entry name" value="NiFe-Hase_large"/>
</dbReference>
<comment type="subcellular location">
    <subcellularLocation>
        <location evidence="1">Cell membrane</location>
        <topology evidence="1">Peripheral membrane protein</topology>
    </subcellularLocation>
</comment>
<dbReference type="InterPro" id="IPR001135">
    <property type="entry name" value="NADH_Q_OxRdtase_suD"/>
</dbReference>
<comment type="caution">
    <text evidence="3">The sequence shown here is derived from an EMBL/GenBank/DDBJ whole genome shotgun (WGS) entry which is preliminary data.</text>
</comment>
<dbReference type="PANTHER" id="PTHR11993:SF10">
    <property type="entry name" value="NADH DEHYDROGENASE [UBIQUINONE] IRON-SULFUR PROTEIN 2, MITOCHONDRIAL"/>
    <property type="match status" value="1"/>
</dbReference>
<evidence type="ECO:0000313" key="3">
    <source>
        <dbReference type="EMBL" id="ETW97084.1"/>
    </source>
</evidence>
<dbReference type="HOGENOM" id="CLU_1028544_0_0_7"/>
<dbReference type="Pfam" id="PF00346">
    <property type="entry name" value="Complex1_49kDa"/>
    <property type="match status" value="1"/>
</dbReference>
<feature type="domain" description="NADH-quinone oxidoreductase subunit D" evidence="2">
    <location>
        <begin position="1"/>
        <end position="270"/>
    </location>
</feature>
<proteinExistence type="predicted"/>
<protein>
    <recommendedName>
        <fullName evidence="2">NADH-quinone oxidoreductase subunit D domain-containing protein</fullName>
    </recommendedName>
</protein>
<feature type="non-terminal residue" evidence="3">
    <location>
        <position position="1"/>
    </location>
</feature>
<reference evidence="3 4" key="1">
    <citation type="journal article" date="2014" name="Nature">
        <title>An environmental bacterial taxon with a large and distinct metabolic repertoire.</title>
        <authorList>
            <person name="Wilson M.C."/>
            <person name="Mori T."/>
            <person name="Ruckert C."/>
            <person name="Uria A.R."/>
            <person name="Helf M.J."/>
            <person name="Takada K."/>
            <person name="Gernert C."/>
            <person name="Steffens U.A."/>
            <person name="Heycke N."/>
            <person name="Schmitt S."/>
            <person name="Rinke C."/>
            <person name="Helfrich E.J."/>
            <person name="Brachmann A.O."/>
            <person name="Gurgui C."/>
            <person name="Wakimoto T."/>
            <person name="Kracht M."/>
            <person name="Crusemann M."/>
            <person name="Hentschel U."/>
            <person name="Abe I."/>
            <person name="Matsunaga S."/>
            <person name="Kalinowski J."/>
            <person name="Takeyama H."/>
            <person name="Piel J."/>
        </authorList>
    </citation>
    <scope>NUCLEOTIDE SEQUENCE [LARGE SCALE GENOMIC DNA]</scope>
    <source>
        <strain evidence="4">TSY1</strain>
    </source>
</reference>
<dbReference type="Gene3D" id="1.10.645.10">
    <property type="entry name" value="Cytochrome-c3 Hydrogenase, chain B"/>
    <property type="match status" value="1"/>
</dbReference>
<dbReference type="AlphaFoldDB" id="W4LGQ3"/>
<evidence type="ECO:0000259" key="2">
    <source>
        <dbReference type="Pfam" id="PF00346"/>
    </source>
</evidence>
<sequence length="270" mass="30020">LGAFTVFFYFIKAREEIWKLIETVCGARLTTTYTRVGGVMADLPETFGPQLQQVMATLRESLEDGAGLIEKNRIFYDRMRGTGIIGPEDAIALSFTGPVLRSAGVNFDVRRANPYLVYDRLDFEVPLGEQGDNYDRYLVRMEEVRQSMRIISQCMAQMPEGPVSIEDARMTLPPKAEVYGTIEGLMNHFKIIIEGIKPPAGEAYYAVEGANGELGFYVVSDGTGHPYRCRVRPPCFALMQGLSKMLRGGMVSDIVATFGTINMIAGENDR</sequence>
<name>W4LGQ3_ENTF1</name>
<evidence type="ECO:0000256" key="1">
    <source>
        <dbReference type="ARBA" id="ARBA00004202"/>
    </source>
</evidence>
<evidence type="ECO:0000313" key="4">
    <source>
        <dbReference type="Proteomes" id="UP000019141"/>
    </source>
</evidence>
<dbReference type="InterPro" id="IPR022885">
    <property type="entry name" value="NDH1_su_D/H"/>
</dbReference>
<dbReference type="GO" id="GO:0005886">
    <property type="term" value="C:plasma membrane"/>
    <property type="evidence" value="ECO:0007669"/>
    <property type="project" value="UniProtKB-SubCell"/>
</dbReference>
<accession>W4LGQ3</accession>
<dbReference type="GO" id="GO:0016651">
    <property type="term" value="F:oxidoreductase activity, acting on NAD(P)H"/>
    <property type="evidence" value="ECO:0007669"/>
    <property type="project" value="InterPro"/>
</dbReference>
<dbReference type="GO" id="GO:0048038">
    <property type="term" value="F:quinone binding"/>
    <property type="evidence" value="ECO:0007669"/>
    <property type="project" value="InterPro"/>
</dbReference>
<dbReference type="EMBL" id="AZHW01000705">
    <property type="protein sequence ID" value="ETW97084.1"/>
    <property type="molecule type" value="Genomic_DNA"/>
</dbReference>
<organism evidence="3 4">
    <name type="scientific">Entotheonella factor</name>
    <dbReference type="NCBI Taxonomy" id="1429438"/>
    <lineage>
        <taxon>Bacteria</taxon>
        <taxon>Pseudomonadati</taxon>
        <taxon>Nitrospinota/Tectimicrobiota group</taxon>
        <taxon>Candidatus Tectimicrobiota</taxon>
        <taxon>Candidatus Entotheonellia</taxon>
        <taxon>Candidatus Entotheonellales</taxon>
        <taxon>Candidatus Entotheonellaceae</taxon>
        <taxon>Candidatus Entotheonella</taxon>
    </lineage>
</organism>
<gene>
    <name evidence="3" type="ORF">ETSY1_24025</name>
</gene>
<keyword evidence="4" id="KW-1185">Reference proteome</keyword>
<dbReference type="PANTHER" id="PTHR11993">
    <property type="entry name" value="NADH-UBIQUINONE OXIDOREDUCTASE 49 KDA SUBUNIT"/>
    <property type="match status" value="1"/>
</dbReference>
<dbReference type="Proteomes" id="UP000019141">
    <property type="component" value="Unassembled WGS sequence"/>
</dbReference>
<dbReference type="SUPFAM" id="SSF56762">
    <property type="entry name" value="HydB/Nqo4-like"/>
    <property type="match status" value="1"/>
</dbReference>